<accession>A0ACC0QFD9</accession>
<organism evidence="1 2">
    <name type="scientific">Fusarium keratoplasticum</name>
    <dbReference type="NCBI Taxonomy" id="1328300"/>
    <lineage>
        <taxon>Eukaryota</taxon>
        <taxon>Fungi</taxon>
        <taxon>Dikarya</taxon>
        <taxon>Ascomycota</taxon>
        <taxon>Pezizomycotina</taxon>
        <taxon>Sordariomycetes</taxon>
        <taxon>Hypocreomycetidae</taxon>
        <taxon>Hypocreales</taxon>
        <taxon>Nectriaceae</taxon>
        <taxon>Fusarium</taxon>
        <taxon>Fusarium solani species complex</taxon>
    </lineage>
</organism>
<evidence type="ECO:0000313" key="1">
    <source>
        <dbReference type="EMBL" id="KAI8652182.1"/>
    </source>
</evidence>
<proteinExistence type="predicted"/>
<dbReference type="EMBL" id="CM046513">
    <property type="protein sequence ID" value="KAI8652182.1"/>
    <property type="molecule type" value="Genomic_DNA"/>
</dbReference>
<keyword evidence="2" id="KW-1185">Reference proteome</keyword>
<sequence length="238" mass="25408">MIFGTFTTYFVTLVATVSTVINAAAVSKNPVYTGLGTRYGSSDGCTEENCWQNGACSFVGYSLPAGIDGSTCVSADIWRKGANCGGCIQVSYKGKSLKIMVTNKTGGDKNHLDMTPATWSKLTGGMAGGGVDGIKWKWIECPLGKAPLQVHMHGGASKYWFAATIENITHRVKAVEVSSDRGKTWKATSLKDPNMWILKGTLPNDIAWVRVTSVNNKKVIVKNVALKSGAVTKGTSNF</sequence>
<evidence type="ECO:0000313" key="2">
    <source>
        <dbReference type="Proteomes" id="UP001065298"/>
    </source>
</evidence>
<protein>
    <submittedName>
        <fullName evidence="1">Expansin-like EG45 domain-containing protein</fullName>
    </submittedName>
</protein>
<name>A0ACC0QFD9_9HYPO</name>
<comment type="caution">
    <text evidence="1">The sequence shown here is derived from an EMBL/GenBank/DDBJ whole genome shotgun (WGS) entry which is preliminary data.</text>
</comment>
<reference evidence="1" key="1">
    <citation type="submission" date="2022-06" db="EMBL/GenBank/DDBJ databases">
        <title>Fusarium solani species complex genomes reveal bases of compartmentalisation and animal pathogenesis.</title>
        <authorList>
            <person name="Tsai I.J."/>
        </authorList>
    </citation>
    <scope>NUCLEOTIDE SEQUENCE</scope>
    <source>
        <strain evidence="1">Fu6.1</strain>
    </source>
</reference>
<dbReference type="Proteomes" id="UP001065298">
    <property type="component" value="Chromosome 11"/>
</dbReference>
<gene>
    <name evidence="1" type="ORF">NCS57_01281200</name>
</gene>